<dbReference type="Pfam" id="PF00702">
    <property type="entry name" value="Hydrolase"/>
    <property type="match status" value="1"/>
</dbReference>
<evidence type="ECO:0000256" key="2">
    <source>
        <dbReference type="ARBA" id="ARBA00022801"/>
    </source>
</evidence>
<dbReference type="InterPro" id="IPR051540">
    <property type="entry name" value="S-2-haloacid_dehalogenase"/>
</dbReference>
<evidence type="ECO:0000313" key="3">
    <source>
        <dbReference type="EMBL" id="MFC4496534.1"/>
    </source>
</evidence>
<dbReference type="InterPro" id="IPR036412">
    <property type="entry name" value="HAD-like_sf"/>
</dbReference>
<dbReference type="Gene3D" id="3.40.50.1000">
    <property type="entry name" value="HAD superfamily/HAD-like"/>
    <property type="match status" value="1"/>
</dbReference>
<dbReference type="RefSeq" id="WP_386450665.1">
    <property type="nucleotide sequence ID" value="NZ_JBHSFH010000011.1"/>
</dbReference>
<dbReference type="InterPro" id="IPR006439">
    <property type="entry name" value="HAD-SF_hydro_IA"/>
</dbReference>
<sequence>MSSGESESRHGAAHPGDPALRAVVLDVNETLSDFAPLRRRFEETGAPGDLMPTWFAGVLRDGFALTAAGTYADFADLARDGLRALLAQTGGRTGDVDEAAAHILGGLARLEVHPDVPEGVRLLKEAGHRLVTMTNGDPTLTVGLLERAGICGQFDAILGVSGPRRWKPAPEAYHYAVRSVDVRPCEAVMVAVHPWDVDGAQRAGLRGAWLRRGSVHYPRVMSQPAWTAEDLAELARSLPGTRRGGDG</sequence>
<dbReference type="EMBL" id="JBHSFH010000011">
    <property type="protein sequence ID" value="MFC4496534.1"/>
    <property type="molecule type" value="Genomic_DNA"/>
</dbReference>
<proteinExistence type="inferred from homology"/>
<comment type="similarity">
    <text evidence="1">Belongs to the HAD-like hydrolase superfamily. S-2-haloalkanoic acid dehalogenase family.</text>
</comment>
<dbReference type="PANTHER" id="PTHR43316:SF3">
    <property type="entry name" value="HALOACID DEHALOGENASE, TYPE II (AFU_ORTHOLOGUE AFUA_2G07750)-RELATED"/>
    <property type="match status" value="1"/>
</dbReference>
<reference evidence="4" key="1">
    <citation type="journal article" date="2019" name="Int. J. Syst. Evol. Microbiol.">
        <title>The Global Catalogue of Microorganisms (GCM) 10K type strain sequencing project: providing services to taxonomists for standard genome sequencing and annotation.</title>
        <authorList>
            <consortium name="The Broad Institute Genomics Platform"/>
            <consortium name="The Broad Institute Genome Sequencing Center for Infectious Disease"/>
            <person name="Wu L."/>
            <person name="Ma J."/>
        </authorList>
    </citation>
    <scope>NUCLEOTIDE SEQUENCE [LARGE SCALE GENOMIC DNA]</scope>
    <source>
        <strain evidence="4">CGMCC 4.7357</strain>
    </source>
</reference>
<keyword evidence="2" id="KW-0378">Hydrolase</keyword>
<protein>
    <submittedName>
        <fullName evidence="3">Haloacid dehalogenase type II</fullName>
    </submittedName>
</protein>
<name>A0ABV9AA36_9ACTN</name>
<dbReference type="Gene3D" id="1.10.150.240">
    <property type="entry name" value="Putative phosphatase, domain 2"/>
    <property type="match status" value="1"/>
</dbReference>
<dbReference type="NCBIfam" id="TIGR01428">
    <property type="entry name" value="HAD_type_II"/>
    <property type="match status" value="1"/>
</dbReference>
<evidence type="ECO:0000313" key="4">
    <source>
        <dbReference type="Proteomes" id="UP001595997"/>
    </source>
</evidence>
<dbReference type="SFLD" id="SFLDG01129">
    <property type="entry name" value="C1.5:_HAD__Beta-PGM__Phosphata"/>
    <property type="match status" value="1"/>
</dbReference>
<comment type="caution">
    <text evidence="3">The sequence shown here is derived from an EMBL/GenBank/DDBJ whole genome shotgun (WGS) entry which is preliminary data.</text>
</comment>
<evidence type="ECO:0000256" key="1">
    <source>
        <dbReference type="ARBA" id="ARBA00008106"/>
    </source>
</evidence>
<keyword evidence="4" id="KW-1185">Reference proteome</keyword>
<dbReference type="InterPro" id="IPR023214">
    <property type="entry name" value="HAD_sf"/>
</dbReference>
<gene>
    <name evidence="3" type="ORF">ACFPA8_20615</name>
</gene>
<dbReference type="InterPro" id="IPR023198">
    <property type="entry name" value="PGP-like_dom2"/>
</dbReference>
<dbReference type="PANTHER" id="PTHR43316">
    <property type="entry name" value="HYDROLASE, HALOACID DELAHOGENASE-RELATED"/>
    <property type="match status" value="1"/>
</dbReference>
<dbReference type="Proteomes" id="UP001595997">
    <property type="component" value="Unassembled WGS sequence"/>
</dbReference>
<accession>A0ABV9AA36</accession>
<dbReference type="PRINTS" id="PR00413">
    <property type="entry name" value="HADHALOGNASE"/>
</dbReference>
<dbReference type="CDD" id="cd02588">
    <property type="entry name" value="HAD_L2-DEX"/>
    <property type="match status" value="1"/>
</dbReference>
<dbReference type="SFLD" id="SFLDS00003">
    <property type="entry name" value="Haloacid_Dehalogenase"/>
    <property type="match status" value="1"/>
</dbReference>
<dbReference type="SUPFAM" id="SSF56784">
    <property type="entry name" value="HAD-like"/>
    <property type="match status" value="1"/>
</dbReference>
<organism evidence="3 4">
    <name type="scientific">Streptomyces ovatisporus</name>
    <dbReference type="NCBI Taxonomy" id="1128682"/>
    <lineage>
        <taxon>Bacteria</taxon>
        <taxon>Bacillati</taxon>
        <taxon>Actinomycetota</taxon>
        <taxon>Actinomycetes</taxon>
        <taxon>Kitasatosporales</taxon>
        <taxon>Streptomycetaceae</taxon>
        <taxon>Streptomyces</taxon>
    </lineage>
</organism>
<dbReference type="InterPro" id="IPR006328">
    <property type="entry name" value="2-HAD"/>
</dbReference>